<gene>
    <name evidence="3" type="ORF">E1267_03365</name>
</gene>
<evidence type="ECO:0000256" key="2">
    <source>
        <dbReference type="SAM" id="Phobius"/>
    </source>
</evidence>
<feature type="region of interest" description="Disordered" evidence="1">
    <location>
        <begin position="148"/>
        <end position="186"/>
    </location>
</feature>
<feature type="transmembrane region" description="Helical" evidence="2">
    <location>
        <begin position="43"/>
        <end position="63"/>
    </location>
</feature>
<sequence length="186" mass="20194">MVGNSPKQAKARLSWIYPAMLVLVLADLFLIDVLPGGLSVHSLVGLVLVSAVALHLFDQRAWISRTVRRLLSRRGLHKAVRRVGVRDGFLLIAGLALIVTGLVQWSGVPAAKPWHSTATVAFLITAGVHLWGNRRRLAHRIRETGRLFRPGRLPGRGQTSSAQGDGGFAVKKRSRPSRRPAGGAVQ</sequence>
<protein>
    <submittedName>
        <fullName evidence="3">DUF4405 domain-containing protein</fullName>
    </submittedName>
</protein>
<feature type="transmembrane region" description="Helical" evidence="2">
    <location>
        <begin position="12"/>
        <end position="31"/>
    </location>
</feature>
<evidence type="ECO:0000313" key="3">
    <source>
        <dbReference type="EMBL" id="TDC10784.1"/>
    </source>
</evidence>
<keyword evidence="2" id="KW-1133">Transmembrane helix</keyword>
<feature type="transmembrane region" description="Helical" evidence="2">
    <location>
        <begin position="113"/>
        <end position="132"/>
    </location>
</feature>
<dbReference type="Proteomes" id="UP000295157">
    <property type="component" value="Unassembled WGS sequence"/>
</dbReference>
<evidence type="ECO:0000313" key="4">
    <source>
        <dbReference type="Proteomes" id="UP000295157"/>
    </source>
</evidence>
<feature type="compositionally biased region" description="Low complexity" evidence="1">
    <location>
        <begin position="148"/>
        <end position="157"/>
    </location>
</feature>
<keyword evidence="2" id="KW-0812">Transmembrane</keyword>
<feature type="transmembrane region" description="Helical" evidence="2">
    <location>
        <begin position="84"/>
        <end position="107"/>
    </location>
</feature>
<proteinExistence type="predicted"/>
<dbReference type="RefSeq" id="WP_132329629.1">
    <property type="nucleotide sequence ID" value="NZ_SMJZ01000006.1"/>
</dbReference>
<dbReference type="AlphaFoldDB" id="A0A4R4NPM9"/>
<keyword evidence="2" id="KW-0472">Membrane</keyword>
<evidence type="ECO:0000256" key="1">
    <source>
        <dbReference type="SAM" id="MobiDB-lite"/>
    </source>
</evidence>
<accession>A0A4R4NPM9</accession>
<keyword evidence="4" id="KW-1185">Reference proteome</keyword>
<reference evidence="3 4" key="1">
    <citation type="submission" date="2019-02" db="EMBL/GenBank/DDBJ databases">
        <title>Draft genome sequences of novel Actinobacteria.</title>
        <authorList>
            <person name="Sahin N."/>
            <person name="Ay H."/>
            <person name="Saygin H."/>
        </authorList>
    </citation>
    <scope>NUCLEOTIDE SEQUENCE [LARGE SCALE GENOMIC DNA]</scope>
    <source>
        <strain evidence="3 4">KC201</strain>
    </source>
</reference>
<dbReference type="EMBL" id="SMJZ01000006">
    <property type="protein sequence ID" value="TDC10784.1"/>
    <property type="molecule type" value="Genomic_DNA"/>
</dbReference>
<name>A0A4R4NPM9_9ACTN</name>
<comment type="caution">
    <text evidence="3">The sequence shown here is derived from an EMBL/GenBank/DDBJ whole genome shotgun (WGS) entry which is preliminary data.</text>
</comment>
<organism evidence="3 4">
    <name type="scientific">Nonomuraea longispora</name>
    <dbReference type="NCBI Taxonomy" id="1848320"/>
    <lineage>
        <taxon>Bacteria</taxon>
        <taxon>Bacillati</taxon>
        <taxon>Actinomycetota</taxon>
        <taxon>Actinomycetes</taxon>
        <taxon>Streptosporangiales</taxon>
        <taxon>Streptosporangiaceae</taxon>
        <taxon>Nonomuraea</taxon>
    </lineage>
</organism>